<dbReference type="GeneID" id="79927787"/>
<reference evidence="2" key="1">
    <citation type="submission" date="2020-09" db="EMBL/GenBank/DDBJ databases">
        <title>Streptomyces canutascabiei sp. nov., which causes potato common scab and is distributed across the world.</title>
        <authorList>
            <person name="Nguyen H.P."/>
            <person name="Weisberg A.J."/>
            <person name="Chang J.H."/>
            <person name="Clarke C.R."/>
        </authorList>
    </citation>
    <scope>NUCLEOTIDE SEQUENCE</scope>
    <source>
        <strain evidence="2">ID-01-6.2a</strain>
    </source>
</reference>
<accession>A0A927LE69</accession>
<dbReference type="EMBL" id="JACYXT010000038">
    <property type="protein sequence ID" value="MBD9730114.1"/>
    <property type="molecule type" value="Genomic_DNA"/>
</dbReference>
<organism evidence="2 3">
    <name type="scientific">Streptomyces caniscabiei</name>
    <dbReference type="NCBI Taxonomy" id="2746961"/>
    <lineage>
        <taxon>Bacteria</taxon>
        <taxon>Bacillati</taxon>
        <taxon>Actinomycetota</taxon>
        <taxon>Actinomycetes</taxon>
        <taxon>Kitasatosporales</taxon>
        <taxon>Streptomycetaceae</taxon>
        <taxon>Streptomyces</taxon>
    </lineage>
</organism>
<comment type="caution">
    <text evidence="2">The sequence shown here is derived from an EMBL/GenBank/DDBJ whole genome shotgun (WGS) entry which is preliminary data.</text>
</comment>
<evidence type="ECO:0000313" key="2">
    <source>
        <dbReference type="EMBL" id="MBD9730114.1"/>
    </source>
</evidence>
<evidence type="ECO:0000313" key="3">
    <source>
        <dbReference type="Proteomes" id="UP000661025"/>
    </source>
</evidence>
<keyword evidence="1" id="KW-1133">Transmembrane helix</keyword>
<feature type="transmembrane region" description="Helical" evidence="1">
    <location>
        <begin position="50"/>
        <end position="71"/>
    </location>
</feature>
<evidence type="ECO:0000256" key="1">
    <source>
        <dbReference type="SAM" id="Phobius"/>
    </source>
</evidence>
<dbReference type="AlphaFoldDB" id="A0A927LE69"/>
<keyword evidence="1" id="KW-0812">Transmembrane</keyword>
<dbReference type="Proteomes" id="UP000661025">
    <property type="component" value="Unassembled WGS sequence"/>
</dbReference>
<proteinExistence type="predicted"/>
<feature type="transmembrane region" description="Helical" evidence="1">
    <location>
        <begin position="23"/>
        <end position="44"/>
    </location>
</feature>
<name>A0A927LE69_9ACTN</name>
<keyword evidence="1" id="KW-0472">Membrane</keyword>
<sequence>MTVFDPPTNSPQPQQPRQQRDPLLIVLLAAVTGMVVVATMYLAYAHPSLAVPLSVGGTFLSGLVTTCTLLLRRR</sequence>
<protein>
    <submittedName>
        <fullName evidence="2">Uncharacterized protein</fullName>
    </submittedName>
</protein>
<gene>
    <name evidence="2" type="ORF">IHE70_44535</name>
</gene>
<dbReference type="RefSeq" id="WP_192366097.1">
    <property type="nucleotide sequence ID" value="NZ_CP119182.1"/>
</dbReference>